<accession>A0A9P7J7G1</accession>
<dbReference type="RefSeq" id="XP_041166968.1">
    <property type="nucleotide sequence ID" value="XM_041299568.1"/>
</dbReference>
<protein>
    <submittedName>
        <fullName evidence="1">Uncharacterized protein</fullName>
    </submittedName>
</protein>
<dbReference type="EMBL" id="JABBWE010000002">
    <property type="protein sequence ID" value="KAG1806497.1"/>
    <property type="molecule type" value="Genomic_DNA"/>
</dbReference>
<sequence length="277" mass="30915">MSHENQWSDERNSSPGRRRTDEFAVLLTIILNLIIPSRGTSEPVGDLVTRTSPIFTHDQEEPGGSGFTVVHGKCFEILGPSARRLCGSLAFKFPAFFTAMQYYYCQPPQVNISVTDRFIGYDNFQSQGCRPRTRTFGTVKNAGSFIATPAYSTFPPTAALHRNDVPTAMYGRISWRNNQRNNQHRGNAPLLWFGSNDSRMTGTGLSGWCTPTLRIYNLYGLLGKLHGVAASFVQSGAKIANKPPLVVVVVVWWWIHTDIASVTTSYDENKPFRGFKI</sequence>
<evidence type="ECO:0000313" key="1">
    <source>
        <dbReference type="EMBL" id="KAG1806497.1"/>
    </source>
</evidence>
<organism evidence="1 2">
    <name type="scientific">Suillus plorans</name>
    <dbReference type="NCBI Taxonomy" id="116603"/>
    <lineage>
        <taxon>Eukaryota</taxon>
        <taxon>Fungi</taxon>
        <taxon>Dikarya</taxon>
        <taxon>Basidiomycota</taxon>
        <taxon>Agaricomycotina</taxon>
        <taxon>Agaricomycetes</taxon>
        <taxon>Agaricomycetidae</taxon>
        <taxon>Boletales</taxon>
        <taxon>Suillineae</taxon>
        <taxon>Suillaceae</taxon>
        <taxon>Suillus</taxon>
    </lineage>
</organism>
<dbReference type="OrthoDB" id="10636714at2759"/>
<dbReference type="GeneID" id="64593332"/>
<gene>
    <name evidence="1" type="ORF">HD556DRAFT_1302951</name>
</gene>
<evidence type="ECO:0000313" key="2">
    <source>
        <dbReference type="Proteomes" id="UP000719766"/>
    </source>
</evidence>
<name>A0A9P7J7G1_9AGAM</name>
<dbReference type="AlphaFoldDB" id="A0A9P7J7G1"/>
<proteinExistence type="predicted"/>
<dbReference type="Proteomes" id="UP000719766">
    <property type="component" value="Unassembled WGS sequence"/>
</dbReference>
<keyword evidence="2" id="KW-1185">Reference proteome</keyword>
<comment type="caution">
    <text evidence="1">The sequence shown here is derived from an EMBL/GenBank/DDBJ whole genome shotgun (WGS) entry which is preliminary data.</text>
</comment>
<reference evidence="1" key="1">
    <citation type="journal article" date="2020" name="New Phytol.">
        <title>Comparative genomics reveals dynamic genome evolution in host specialist ectomycorrhizal fungi.</title>
        <authorList>
            <person name="Lofgren L.A."/>
            <person name="Nguyen N.H."/>
            <person name="Vilgalys R."/>
            <person name="Ruytinx J."/>
            <person name="Liao H.L."/>
            <person name="Branco S."/>
            <person name="Kuo A."/>
            <person name="LaButti K."/>
            <person name="Lipzen A."/>
            <person name="Andreopoulos W."/>
            <person name="Pangilinan J."/>
            <person name="Riley R."/>
            <person name="Hundley H."/>
            <person name="Na H."/>
            <person name="Barry K."/>
            <person name="Grigoriev I.V."/>
            <person name="Stajich J.E."/>
            <person name="Kennedy P.G."/>
        </authorList>
    </citation>
    <scope>NUCLEOTIDE SEQUENCE</scope>
    <source>
        <strain evidence="1">S12</strain>
    </source>
</reference>